<keyword evidence="2" id="KW-0479">Metal-binding</keyword>
<evidence type="ECO:0000313" key="4">
    <source>
        <dbReference type="EMBL" id="GLQ30711.1"/>
    </source>
</evidence>
<name>A0AA37S8W5_9GAMM</name>
<feature type="signal peptide" evidence="3">
    <location>
        <begin position="1"/>
        <end position="30"/>
    </location>
</feature>
<sequence length="355" mass="38917">MSISTQLKTLCGAVLAGSALLLTGCGNDSAETTQASNEPTELTVYTALEADLLDTYGKAFTAEHPDIKINWVRDSTGTITAKLLAEKENPRADVVWGLAGTSLLKMKSEGMLESYSPIQVEKLDEKFRDTSTNPAWVGMDAWVAAICFNTVEAEKYNLSKPTSWQDLTKPEYKGHVIMPNPNSSGTGFLDVSSWLQTFGEDKGWQFMDGLHQNISRYTHSGSKPCKLAASGETAIGISFAYRGANLIKKGAPLELIIPSEGIGWEIEATAILNTTKKMAAAKKLVDWSITKTANELYNQGYAVVAYPGVAKPVEHFPAEVGEKMIKNDFEWAAKNRDKILSEWQKRYDSKSEPKS</sequence>
<gene>
    <name evidence="4" type="ORF">GCM10007876_11900</name>
</gene>
<dbReference type="GO" id="GO:0046872">
    <property type="term" value="F:metal ion binding"/>
    <property type="evidence" value="ECO:0007669"/>
    <property type="project" value="UniProtKB-KW"/>
</dbReference>
<accession>A0AA37S8W5</accession>
<dbReference type="GO" id="GO:0030976">
    <property type="term" value="F:thiamine pyrophosphate binding"/>
    <property type="evidence" value="ECO:0007669"/>
    <property type="project" value="TreeGrafter"/>
</dbReference>
<protein>
    <submittedName>
        <fullName evidence="4">2-aminoethylphosphonate ABC transporter substrate-binding protein</fullName>
    </submittedName>
</protein>
<dbReference type="Gene3D" id="3.40.190.10">
    <property type="entry name" value="Periplasmic binding protein-like II"/>
    <property type="match status" value="2"/>
</dbReference>
<dbReference type="CDD" id="cd13544">
    <property type="entry name" value="PBP2_Fbp_like_1"/>
    <property type="match status" value="1"/>
</dbReference>
<proteinExistence type="predicted"/>
<dbReference type="SUPFAM" id="SSF53850">
    <property type="entry name" value="Periplasmic binding protein-like II"/>
    <property type="match status" value="1"/>
</dbReference>
<comment type="caution">
    <text evidence="4">The sequence shown here is derived from an EMBL/GenBank/DDBJ whole genome shotgun (WGS) entry which is preliminary data.</text>
</comment>
<dbReference type="EMBL" id="BSNM01000009">
    <property type="protein sequence ID" value="GLQ30711.1"/>
    <property type="molecule type" value="Genomic_DNA"/>
</dbReference>
<keyword evidence="1 3" id="KW-0732">Signal</keyword>
<dbReference type="InterPro" id="IPR026045">
    <property type="entry name" value="Ferric-bd"/>
</dbReference>
<feature type="binding site" evidence="2">
    <location>
        <position position="241"/>
    </location>
    <ligand>
        <name>Fe cation</name>
        <dbReference type="ChEBI" id="CHEBI:24875"/>
    </ligand>
</feature>
<dbReference type="InterPro" id="IPR017663">
    <property type="entry name" value="ABC_2-AEP-bd"/>
</dbReference>
<evidence type="ECO:0000256" key="1">
    <source>
        <dbReference type="ARBA" id="ARBA00022729"/>
    </source>
</evidence>
<dbReference type="PANTHER" id="PTHR30006">
    <property type="entry name" value="THIAMINE-BINDING PERIPLASMIC PROTEIN-RELATED"/>
    <property type="match status" value="1"/>
</dbReference>
<evidence type="ECO:0000256" key="3">
    <source>
        <dbReference type="SAM" id="SignalP"/>
    </source>
</evidence>
<reference evidence="4" key="1">
    <citation type="journal article" date="2014" name="Int. J. Syst. Evol. Microbiol.">
        <title>Complete genome sequence of Corynebacterium casei LMG S-19264T (=DSM 44701T), isolated from a smear-ripened cheese.</title>
        <authorList>
            <consortium name="US DOE Joint Genome Institute (JGI-PGF)"/>
            <person name="Walter F."/>
            <person name="Albersmeier A."/>
            <person name="Kalinowski J."/>
            <person name="Ruckert C."/>
        </authorList>
    </citation>
    <scope>NUCLEOTIDE SEQUENCE</scope>
    <source>
        <strain evidence="4">NBRC 110071</strain>
    </source>
</reference>
<organism evidence="4 5">
    <name type="scientific">Litoribrevibacter albus</name>
    <dbReference type="NCBI Taxonomy" id="1473156"/>
    <lineage>
        <taxon>Bacteria</taxon>
        <taxon>Pseudomonadati</taxon>
        <taxon>Pseudomonadota</taxon>
        <taxon>Gammaproteobacteria</taxon>
        <taxon>Oceanospirillales</taxon>
        <taxon>Oceanospirillaceae</taxon>
        <taxon>Litoribrevibacter</taxon>
    </lineage>
</organism>
<keyword evidence="5" id="KW-1185">Reference proteome</keyword>
<reference evidence="4" key="2">
    <citation type="submission" date="2023-01" db="EMBL/GenBank/DDBJ databases">
        <title>Draft genome sequence of Litoribrevibacter albus strain NBRC 110071.</title>
        <authorList>
            <person name="Sun Q."/>
            <person name="Mori K."/>
        </authorList>
    </citation>
    <scope>NUCLEOTIDE SEQUENCE</scope>
    <source>
        <strain evidence="4">NBRC 110071</strain>
    </source>
</reference>
<dbReference type="Proteomes" id="UP001161389">
    <property type="component" value="Unassembled WGS sequence"/>
</dbReference>
<dbReference type="PANTHER" id="PTHR30006:SF2">
    <property type="entry name" value="ABC TRANSPORTER SUBSTRATE-BINDING PROTEIN"/>
    <property type="match status" value="1"/>
</dbReference>
<dbReference type="AlphaFoldDB" id="A0AA37S8W5"/>
<dbReference type="PIRSF" id="PIRSF002825">
    <property type="entry name" value="CfbpA"/>
    <property type="match status" value="1"/>
</dbReference>
<dbReference type="NCBIfam" id="TIGR03261">
    <property type="entry name" value="phnS2"/>
    <property type="match status" value="1"/>
</dbReference>
<keyword evidence="2" id="KW-0408">Iron</keyword>
<dbReference type="GO" id="GO:0015888">
    <property type="term" value="P:thiamine transport"/>
    <property type="evidence" value="ECO:0007669"/>
    <property type="project" value="TreeGrafter"/>
</dbReference>
<evidence type="ECO:0000256" key="2">
    <source>
        <dbReference type="PIRSR" id="PIRSR002825-1"/>
    </source>
</evidence>
<dbReference type="RefSeq" id="WP_284379953.1">
    <property type="nucleotide sequence ID" value="NZ_BSNM01000009.1"/>
</dbReference>
<evidence type="ECO:0000313" key="5">
    <source>
        <dbReference type="Proteomes" id="UP001161389"/>
    </source>
</evidence>
<dbReference type="Pfam" id="PF13343">
    <property type="entry name" value="SBP_bac_6"/>
    <property type="match status" value="1"/>
</dbReference>
<feature type="chain" id="PRO_5041224427" evidence="3">
    <location>
        <begin position="31"/>
        <end position="355"/>
    </location>
</feature>
<dbReference type="GO" id="GO:0030288">
    <property type="term" value="C:outer membrane-bounded periplasmic space"/>
    <property type="evidence" value="ECO:0007669"/>
    <property type="project" value="TreeGrafter"/>
</dbReference>
<dbReference type="GO" id="GO:0030975">
    <property type="term" value="F:thiamine binding"/>
    <property type="evidence" value="ECO:0007669"/>
    <property type="project" value="TreeGrafter"/>
</dbReference>